<feature type="region of interest" description="Disordered" evidence="1">
    <location>
        <begin position="117"/>
        <end position="140"/>
    </location>
</feature>
<evidence type="ECO:0000313" key="4">
    <source>
        <dbReference type="Proteomes" id="UP000190435"/>
    </source>
</evidence>
<accession>A0A1S9ZVZ6</accession>
<organism evidence="2 4">
    <name type="scientific">Moraxella caviae</name>
    <dbReference type="NCBI Taxonomy" id="34060"/>
    <lineage>
        <taxon>Bacteria</taxon>
        <taxon>Pseudomonadati</taxon>
        <taxon>Pseudomonadota</taxon>
        <taxon>Gammaproteobacteria</taxon>
        <taxon>Moraxellales</taxon>
        <taxon>Moraxellaceae</taxon>
        <taxon>Moraxella</taxon>
    </lineage>
</organism>
<evidence type="ECO:0000256" key="1">
    <source>
        <dbReference type="SAM" id="MobiDB-lite"/>
    </source>
</evidence>
<proteinExistence type="predicted"/>
<name>A0A1S9ZVZ6_9GAMM</name>
<feature type="compositionally biased region" description="Polar residues" evidence="1">
    <location>
        <begin position="130"/>
        <end position="140"/>
    </location>
</feature>
<evidence type="ECO:0000313" key="5">
    <source>
        <dbReference type="Proteomes" id="UP000255279"/>
    </source>
</evidence>
<gene>
    <name evidence="2" type="ORF">B0181_09960</name>
    <name evidence="3" type="ORF">NCTC10293_00417</name>
</gene>
<dbReference type="EMBL" id="UGQE01000001">
    <property type="protein sequence ID" value="STZ10095.1"/>
    <property type="molecule type" value="Genomic_DNA"/>
</dbReference>
<sequence>MSKQLVITQHGVTTAINPKDIASLARNAQGKLVLTLKSGKVIVLDEPQDEMAVQNAMGETEVVFSNASSDDELMTLKDLLKEDKDALAWLSDDNGWLYAGAAALGVGAIIAASNDSNGGGTPQRLMTPLKTPQTQARPNL</sequence>
<dbReference type="RefSeq" id="WP_078277344.1">
    <property type="nucleotide sequence ID" value="NZ_MUXU01000067.1"/>
</dbReference>
<dbReference type="Proteomes" id="UP000255279">
    <property type="component" value="Unassembled WGS sequence"/>
</dbReference>
<keyword evidence="4" id="KW-1185">Reference proteome</keyword>
<evidence type="ECO:0000313" key="2">
    <source>
        <dbReference type="EMBL" id="OOR87638.1"/>
    </source>
</evidence>
<protein>
    <submittedName>
        <fullName evidence="2">Uncharacterized protein</fullName>
    </submittedName>
</protein>
<dbReference type="Proteomes" id="UP000190435">
    <property type="component" value="Unassembled WGS sequence"/>
</dbReference>
<dbReference type="AlphaFoldDB" id="A0A1S9ZVZ6"/>
<reference evidence="3 5" key="2">
    <citation type="submission" date="2018-06" db="EMBL/GenBank/DDBJ databases">
        <authorList>
            <consortium name="Pathogen Informatics"/>
            <person name="Doyle S."/>
        </authorList>
    </citation>
    <scope>NUCLEOTIDE SEQUENCE [LARGE SCALE GENOMIC DNA]</scope>
    <source>
        <strain evidence="3 5">NCTC10293</strain>
    </source>
</reference>
<reference evidence="2 4" key="1">
    <citation type="submission" date="2017-02" db="EMBL/GenBank/DDBJ databases">
        <title>Draft genome sequence of Moraxella caviae CCUG 355 type strain.</title>
        <authorList>
            <person name="Engstrom-Jakobsson H."/>
            <person name="Salva-Serra F."/>
            <person name="Thorell K."/>
            <person name="Gonzales-Siles L."/>
            <person name="Karlsson R."/>
            <person name="Boulund F."/>
            <person name="Engstrand L."/>
            <person name="Moore E."/>
        </authorList>
    </citation>
    <scope>NUCLEOTIDE SEQUENCE [LARGE SCALE GENOMIC DNA]</scope>
    <source>
        <strain evidence="2 4">CCUG 355</strain>
    </source>
</reference>
<dbReference type="EMBL" id="MUXU01000067">
    <property type="protein sequence ID" value="OOR87638.1"/>
    <property type="molecule type" value="Genomic_DNA"/>
</dbReference>
<evidence type="ECO:0000313" key="3">
    <source>
        <dbReference type="EMBL" id="STZ10095.1"/>
    </source>
</evidence>